<dbReference type="AlphaFoldDB" id="A0AB32VVH3"/>
<reference evidence="8" key="1">
    <citation type="journal article" date="1997" name="Nucleic Acids Res.">
        <title>tRNAscan-SE: a program for improved detection of transfer RNA genes in genomic sequence.</title>
        <authorList>
            <person name="Lowe T.M."/>
            <person name="Eddy S.R."/>
        </authorList>
    </citation>
    <scope>NUCLEOTIDE SEQUENCE [LARGE SCALE GENOMIC DNA]</scope>
    <source>
        <strain evidence="8">r\B97-61/B2</strain>
    </source>
</reference>
<dbReference type="SUPFAM" id="SSF81891">
    <property type="entry name" value="Poly A polymerase C-terminal region-like"/>
    <property type="match status" value="1"/>
</dbReference>
<feature type="compositionally biased region" description="Basic and acidic residues" evidence="5">
    <location>
        <begin position="682"/>
        <end position="697"/>
    </location>
</feature>
<evidence type="ECO:0000259" key="7">
    <source>
        <dbReference type="Pfam" id="PF12627"/>
    </source>
</evidence>
<evidence type="ECO:0000313" key="9">
    <source>
        <dbReference type="RefSeq" id="XP_017969912.1"/>
    </source>
</evidence>
<dbReference type="Pfam" id="PF01743">
    <property type="entry name" value="PolyA_pol"/>
    <property type="match status" value="1"/>
</dbReference>
<dbReference type="RefSeq" id="XP_017969912.1">
    <property type="nucleotide sequence ID" value="XM_018114423.1"/>
</dbReference>
<dbReference type="CDD" id="cd05398">
    <property type="entry name" value="NT_ClassII-CCAase"/>
    <property type="match status" value="1"/>
</dbReference>
<dbReference type="InterPro" id="IPR052191">
    <property type="entry name" value="tRNA_ntf/polyA_polymerase_I"/>
</dbReference>
<evidence type="ECO:0000259" key="6">
    <source>
        <dbReference type="Pfam" id="PF01743"/>
    </source>
</evidence>
<dbReference type="PANTHER" id="PTHR43051">
    <property type="entry name" value="POLYNUCLEOTIDE ADENYLYLTRANSFERASE FAMILY PROTEIN"/>
    <property type="match status" value="1"/>
</dbReference>
<dbReference type="InterPro" id="IPR002646">
    <property type="entry name" value="PolA_pol_head_dom"/>
</dbReference>
<evidence type="ECO:0000313" key="8">
    <source>
        <dbReference type="Proteomes" id="UP000694886"/>
    </source>
</evidence>
<feature type="compositionally biased region" description="Basic and acidic residues" evidence="5">
    <location>
        <begin position="633"/>
        <end position="643"/>
    </location>
</feature>
<feature type="compositionally biased region" description="Basic residues" evidence="5">
    <location>
        <begin position="644"/>
        <end position="655"/>
    </location>
</feature>
<dbReference type="GO" id="GO:0001680">
    <property type="term" value="P:tRNA 3'-terminal CCA addition"/>
    <property type="evidence" value="ECO:0007669"/>
    <property type="project" value="UniProtKB-ARBA"/>
</dbReference>
<dbReference type="PANTHER" id="PTHR43051:SF1">
    <property type="entry name" value="POLYNUCLEOTIDE ADENYLYLTRANSFERASE FAMILY PROTEIN"/>
    <property type="match status" value="1"/>
</dbReference>
<organism evidence="8 9">
    <name type="scientific">Theobroma cacao</name>
    <name type="common">Cacao</name>
    <name type="synonym">Cocoa</name>
    <dbReference type="NCBI Taxonomy" id="3641"/>
    <lineage>
        <taxon>Eukaryota</taxon>
        <taxon>Viridiplantae</taxon>
        <taxon>Streptophyta</taxon>
        <taxon>Embryophyta</taxon>
        <taxon>Tracheophyta</taxon>
        <taxon>Spermatophyta</taxon>
        <taxon>Magnoliopsida</taxon>
        <taxon>eudicotyledons</taxon>
        <taxon>Gunneridae</taxon>
        <taxon>Pentapetalae</taxon>
        <taxon>rosids</taxon>
        <taxon>malvids</taxon>
        <taxon>Malvales</taxon>
        <taxon>Malvaceae</taxon>
        <taxon>Byttnerioideae</taxon>
        <taxon>Theobroma</taxon>
    </lineage>
</organism>
<evidence type="ECO:0000256" key="1">
    <source>
        <dbReference type="ARBA" id="ARBA00007265"/>
    </source>
</evidence>
<evidence type="ECO:0000256" key="5">
    <source>
        <dbReference type="SAM" id="MobiDB-lite"/>
    </source>
</evidence>
<dbReference type="GO" id="GO:0016779">
    <property type="term" value="F:nucleotidyltransferase activity"/>
    <property type="evidence" value="ECO:0007669"/>
    <property type="project" value="InterPro"/>
</dbReference>
<name>A0AB32VVH3_THECC</name>
<comment type="similarity">
    <text evidence="1 4">Belongs to the tRNA nucleotidyltransferase/poly(A) polymerase family.</text>
</comment>
<dbReference type="GO" id="GO:0003723">
    <property type="term" value="F:RNA binding"/>
    <property type="evidence" value="ECO:0007669"/>
    <property type="project" value="UniProtKB-KW"/>
</dbReference>
<feature type="domain" description="tRNA nucleotidyltransferase/poly(A) polymerase RNA and SrmB- binding" evidence="7">
    <location>
        <begin position="244"/>
        <end position="305"/>
    </location>
</feature>
<protein>
    <submittedName>
        <fullName evidence="9">Uncharacterized protein LOC18610659 isoform X2</fullName>
    </submittedName>
</protein>
<dbReference type="Gramene" id="Tc01v2_t000570.2">
    <property type="protein sequence ID" value="Tc01v2_p000570.2"/>
    <property type="gene ID" value="Tc01v2_g000570"/>
</dbReference>
<reference evidence="9" key="2">
    <citation type="submission" date="2025-08" db="UniProtKB">
        <authorList>
            <consortium name="RefSeq"/>
        </authorList>
    </citation>
    <scope>IDENTIFICATION</scope>
</reference>
<dbReference type="InterPro" id="IPR043519">
    <property type="entry name" value="NT_sf"/>
</dbReference>
<proteinExistence type="inferred from homology"/>
<feature type="region of interest" description="Disordered" evidence="5">
    <location>
        <begin position="682"/>
        <end position="712"/>
    </location>
</feature>
<evidence type="ECO:0000256" key="4">
    <source>
        <dbReference type="RuleBase" id="RU003953"/>
    </source>
</evidence>
<dbReference type="GeneID" id="18610659"/>
<evidence type="ECO:0000256" key="3">
    <source>
        <dbReference type="ARBA" id="ARBA00022741"/>
    </source>
</evidence>
<keyword evidence="2 4" id="KW-0808">Transferase</keyword>
<dbReference type="Gene3D" id="1.10.3090.10">
    <property type="entry name" value="cca-adding enzyme, domain 2"/>
    <property type="match status" value="1"/>
</dbReference>
<accession>A0AB32VVH3</accession>
<gene>
    <name evidence="9" type="primary">LOC18610659</name>
</gene>
<feature type="region of interest" description="Disordered" evidence="5">
    <location>
        <begin position="633"/>
        <end position="655"/>
    </location>
</feature>
<dbReference type="SUPFAM" id="SSF81301">
    <property type="entry name" value="Nucleotidyltransferase"/>
    <property type="match status" value="1"/>
</dbReference>
<feature type="domain" description="Poly A polymerase head" evidence="6">
    <location>
        <begin position="90"/>
        <end position="215"/>
    </location>
</feature>
<evidence type="ECO:0000256" key="2">
    <source>
        <dbReference type="ARBA" id="ARBA00022679"/>
    </source>
</evidence>
<dbReference type="Proteomes" id="UP000694886">
    <property type="component" value="Chromosome 1"/>
</dbReference>
<feature type="region of interest" description="Disordered" evidence="5">
    <location>
        <begin position="541"/>
        <end position="568"/>
    </location>
</feature>
<dbReference type="Gene3D" id="3.30.460.10">
    <property type="entry name" value="Beta Polymerase, domain 2"/>
    <property type="match status" value="1"/>
</dbReference>
<sequence length="712" mass="80919">MAILLRSKTFLSSRLKSLPRFERCKQTLGERGFQAELYSEMSPAPNPALHPIDTSKWKKIQASKVGITGSMISLPSWIVLNTLRKEGFEAYLVGGCVRDLLLKRIPKDFDVITTANLKQIKKKFHRAEIVGRRFPICRVHIKGFVIEVSSFETVAKHDEDKAKALSSLIPNGCDEKDLIRWRNSMNRDFTINSLFFDPFTYKIYDYNSGMSDLKSLKTIIPAHLSFQEDCARILRGLRIAARLGLSFSKDTESAMHNLSSSIEGLDKFRLMLELNYMLSYGAAESSIYLLQRFNLLNILLPFQAAYINHQKSTQNSMMLMKLFFNLDKLVSCDHPADSSLWIGLLIFHLALVNNPQDALVVWTFASVLYHGKWKEGVEFSREHTKVGVKFVPEISGFSETKSDEDLAKEVSQFASLVQDSVCALTETSSLFESMSRYSFSPCSGLVFVPKKTARDAAKIFDLMVDDIESFVNGRQRESPGINYHLLGKGDPRETRYVLGKIILETMKDGRLGEGTRIANGEKDHLQPKVIEKNLANNQLPLKKDKKRVPSLLNPEAKQGLPKKQKSVDSNHNISELYAAIKNQLAKEEFQDLAKKHQKLVEAYKFSEQETSLMQGNILEEEKSHLMNQERTVVKEDTHKDDGKKKAKKDMKISNKQRKVVGKYNLSQDTVVNWQKLYGNEGCKEEVKEKTGKHEPKAVKRKGSRTLLSSLFK</sequence>
<keyword evidence="4" id="KW-0694">RNA-binding</keyword>
<dbReference type="InterPro" id="IPR032828">
    <property type="entry name" value="PolyA_RNA-bd"/>
</dbReference>
<dbReference type="Pfam" id="PF12627">
    <property type="entry name" value="PolyA_pol_RNAbd"/>
    <property type="match status" value="1"/>
</dbReference>
<dbReference type="GO" id="GO:0000166">
    <property type="term" value="F:nucleotide binding"/>
    <property type="evidence" value="ECO:0007669"/>
    <property type="project" value="UniProtKB-KW"/>
</dbReference>
<keyword evidence="3" id="KW-0547">Nucleotide-binding</keyword>